<gene>
    <name evidence="5" type="ORF">QI30_19895</name>
</gene>
<dbReference type="FunFam" id="1.10.10.10:FF:000186">
    <property type="entry name" value="AsnC family transcriptional regulator"/>
    <property type="match status" value="1"/>
</dbReference>
<dbReference type="SUPFAM" id="SSF54909">
    <property type="entry name" value="Dimeric alpha+beta barrel"/>
    <property type="match status" value="1"/>
</dbReference>
<feature type="domain" description="HTH asnC-type" evidence="4">
    <location>
        <begin position="1"/>
        <end position="62"/>
    </location>
</feature>
<dbReference type="InterPro" id="IPR000485">
    <property type="entry name" value="AsnC-type_HTH_dom"/>
</dbReference>
<accession>A0A433RNJ1</accession>
<protein>
    <submittedName>
        <fullName evidence="5">AsnC family transcriptional regulator</fullName>
    </submittedName>
</protein>
<keyword evidence="6" id="KW-1185">Reference proteome</keyword>
<proteinExistence type="predicted"/>
<reference evidence="5 6" key="1">
    <citation type="submission" date="2014-11" db="EMBL/GenBank/DDBJ databases">
        <title>Genome sequence and analysis of novel Kurthia sp.</title>
        <authorList>
            <person name="Lawson J.N."/>
            <person name="Gonzalez J.E."/>
            <person name="Rinauldi L."/>
            <person name="Xuan Z."/>
            <person name="Firman A."/>
            <person name="Shaddox L."/>
            <person name="Trudeau A."/>
            <person name="Shah S."/>
            <person name="Reiman D."/>
        </authorList>
    </citation>
    <scope>NUCLEOTIDE SEQUENCE [LARGE SCALE GENOMIC DNA]</scope>
    <source>
        <strain evidence="5 6">3B1D</strain>
    </source>
</reference>
<evidence type="ECO:0000313" key="5">
    <source>
        <dbReference type="EMBL" id="RUS49605.1"/>
    </source>
</evidence>
<keyword evidence="1" id="KW-0805">Transcription regulation</keyword>
<name>A0A433RNJ1_9BACL</name>
<keyword evidence="3" id="KW-0804">Transcription</keyword>
<evidence type="ECO:0000256" key="1">
    <source>
        <dbReference type="ARBA" id="ARBA00023015"/>
    </source>
</evidence>
<dbReference type="SMART" id="SM00344">
    <property type="entry name" value="HTH_ASNC"/>
    <property type="match status" value="1"/>
</dbReference>
<evidence type="ECO:0000256" key="3">
    <source>
        <dbReference type="ARBA" id="ARBA00023163"/>
    </source>
</evidence>
<sequence>MDLIDEKIIKELSNDSRLSMSELGRRIHLSSPAVKERVLQLEEKQIIKKYTIELNQKNYGYPISAIIEATIKNTRYDDFKEYIKSEENIDFCYRIAGAACFMLKANFKTFEEAEAFIDGIIPFAHTKTNFIFSNVME</sequence>
<dbReference type="InterPro" id="IPR011008">
    <property type="entry name" value="Dimeric_a/b-barrel"/>
</dbReference>
<dbReference type="GO" id="GO:0005829">
    <property type="term" value="C:cytosol"/>
    <property type="evidence" value="ECO:0007669"/>
    <property type="project" value="TreeGrafter"/>
</dbReference>
<comment type="caution">
    <text evidence="5">The sequence shown here is derived from an EMBL/GenBank/DDBJ whole genome shotgun (WGS) entry which is preliminary data.</text>
</comment>
<evidence type="ECO:0000256" key="2">
    <source>
        <dbReference type="ARBA" id="ARBA00023125"/>
    </source>
</evidence>
<dbReference type="Pfam" id="PF01037">
    <property type="entry name" value="AsnC_trans_reg"/>
    <property type="match status" value="1"/>
</dbReference>
<dbReference type="InterPro" id="IPR019887">
    <property type="entry name" value="Tscrpt_reg_AsnC/Lrp_C"/>
</dbReference>
<dbReference type="GO" id="GO:0043200">
    <property type="term" value="P:response to amino acid"/>
    <property type="evidence" value="ECO:0007669"/>
    <property type="project" value="TreeGrafter"/>
</dbReference>
<dbReference type="SUPFAM" id="SSF46785">
    <property type="entry name" value="Winged helix' DNA-binding domain"/>
    <property type="match status" value="1"/>
</dbReference>
<dbReference type="Proteomes" id="UP000288623">
    <property type="component" value="Unassembled WGS sequence"/>
</dbReference>
<dbReference type="PANTHER" id="PTHR30154">
    <property type="entry name" value="LEUCINE-RESPONSIVE REGULATORY PROTEIN"/>
    <property type="match status" value="1"/>
</dbReference>
<dbReference type="Gene3D" id="3.30.70.920">
    <property type="match status" value="1"/>
</dbReference>
<organism evidence="5 6">
    <name type="scientific">Candidatus Kurthia intestinigallinarum</name>
    <dbReference type="NCBI Taxonomy" id="1562256"/>
    <lineage>
        <taxon>Bacteria</taxon>
        <taxon>Bacillati</taxon>
        <taxon>Bacillota</taxon>
        <taxon>Bacilli</taxon>
        <taxon>Bacillales</taxon>
        <taxon>Caryophanaceae</taxon>
        <taxon>Kurthia</taxon>
    </lineage>
</organism>
<dbReference type="Pfam" id="PF13404">
    <property type="entry name" value="HTH_AsnC-type"/>
    <property type="match status" value="1"/>
</dbReference>
<dbReference type="AlphaFoldDB" id="A0A433RNJ1"/>
<dbReference type="RefSeq" id="WP_126992155.1">
    <property type="nucleotide sequence ID" value="NZ_JTFC01000207.1"/>
</dbReference>
<evidence type="ECO:0000313" key="6">
    <source>
        <dbReference type="Proteomes" id="UP000288623"/>
    </source>
</evidence>
<dbReference type="EMBL" id="JTFC01000207">
    <property type="protein sequence ID" value="RUS49605.1"/>
    <property type="molecule type" value="Genomic_DNA"/>
</dbReference>
<dbReference type="PROSITE" id="PS50956">
    <property type="entry name" value="HTH_ASNC_2"/>
    <property type="match status" value="1"/>
</dbReference>
<dbReference type="InterPro" id="IPR036388">
    <property type="entry name" value="WH-like_DNA-bd_sf"/>
</dbReference>
<keyword evidence="2" id="KW-0238">DNA-binding</keyword>
<dbReference type="Gene3D" id="1.10.10.10">
    <property type="entry name" value="Winged helix-like DNA-binding domain superfamily/Winged helix DNA-binding domain"/>
    <property type="match status" value="1"/>
</dbReference>
<dbReference type="PRINTS" id="PR00033">
    <property type="entry name" value="HTHASNC"/>
</dbReference>
<dbReference type="OrthoDB" id="34294at2"/>
<evidence type="ECO:0000259" key="4">
    <source>
        <dbReference type="PROSITE" id="PS50956"/>
    </source>
</evidence>
<dbReference type="GO" id="GO:0043565">
    <property type="term" value="F:sequence-specific DNA binding"/>
    <property type="evidence" value="ECO:0007669"/>
    <property type="project" value="InterPro"/>
</dbReference>
<dbReference type="PANTHER" id="PTHR30154:SF53">
    <property type="entry name" value="HTH-TYPE TRANSCRIPTIONAL REGULATOR LRPC"/>
    <property type="match status" value="1"/>
</dbReference>
<dbReference type="InterPro" id="IPR036390">
    <property type="entry name" value="WH_DNA-bd_sf"/>
</dbReference>
<dbReference type="InterPro" id="IPR019888">
    <property type="entry name" value="Tscrpt_reg_AsnC-like"/>
</dbReference>